<dbReference type="Gene3D" id="1.20.5.170">
    <property type="match status" value="1"/>
</dbReference>
<evidence type="ECO:0000256" key="14">
    <source>
        <dbReference type="ARBA" id="ARBA00031415"/>
    </source>
</evidence>
<evidence type="ECO:0000256" key="10">
    <source>
        <dbReference type="ARBA" id="ARBA00022754"/>
    </source>
</evidence>
<evidence type="ECO:0000256" key="2">
    <source>
        <dbReference type="ARBA" id="ARBA00004413"/>
    </source>
</evidence>
<evidence type="ECO:0000256" key="7">
    <source>
        <dbReference type="ARBA" id="ARBA00022553"/>
    </source>
</evidence>
<feature type="domain" description="IF rod" evidence="17">
    <location>
        <begin position="38"/>
        <end position="318"/>
    </location>
</feature>
<evidence type="ECO:0000313" key="19">
    <source>
        <dbReference type="Proteomes" id="UP000694393"/>
    </source>
</evidence>
<protein>
    <recommendedName>
        <fullName evidence="4">Filensin</fullName>
    </recommendedName>
    <alternativeName>
        <fullName evidence="14">Beaded filament structural protein 1</fullName>
    </alternativeName>
</protein>
<evidence type="ECO:0000256" key="16">
    <source>
        <dbReference type="SAM" id="MobiDB-lite"/>
    </source>
</evidence>
<sequence>MYRSSYLREVRKEKYEQSDAYEELRGTTDFSSLAQAQGLENLQELNERFANYINRARVLEQRNTIFRKQLETFQRMDVLASLEEAFAEQIELNRLRIRELYADRAKLEREDKDSQRMLDEYRNKYRNECEYQQMLKETLERLNKEADEALLCNLELQIESQFLQDDINATKDRHKKNIMEIQTYVNILQQIIQMTSHVSTITAGVSEERLIAERRIPILQSQLEEYKSILCQLQAQKLKLQTETTMLDQAIKTTQESYDDEVQLYNEQIETLRRETEDAERTLEKYTNDCHQLVIYQQSLENELERYKRIIENEDNRLNSAIIGTPVTLFTQSYRPCHTTSWRRRDITLVMQEIASAKPRQKGLAKKISKRKEITSKDITDGFSPENMYERTLEGLNQDQLQFKHESTVISEPEQEGLELVEQETVPEDVPDGAQISKAFDKLCNAVRERMRCFKRPEPKTDLYTKGRHVLVTGEGSYDHPFFYSSSIPAGGGIIVSTGNGKMPNGGEVKPIPELPEPSGEVEPIPELPEPFGEVEPIPELPEPENEKDEVHEMQHQLEEKEERNEQDRKSDEKAEEPIEQPDITGPDTAPPAGVVSPSEPDVFRDTEHDREGQQGGLPIREPSFPSSMSYEKVEVVESIEKFSGDRIQTYEETAMIVETVIEKTSKKKLGDKGS</sequence>
<keyword evidence="12" id="KW-0472">Membrane</keyword>
<keyword evidence="7" id="KW-0597">Phosphoprotein</keyword>
<dbReference type="PANTHER" id="PTHR14069">
    <property type="entry name" value="FILENSIN"/>
    <property type="match status" value="1"/>
</dbReference>
<feature type="coiled-coil region" evidence="15">
    <location>
        <begin position="255"/>
        <end position="317"/>
    </location>
</feature>
<evidence type="ECO:0000256" key="11">
    <source>
        <dbReference type="ARBA" id="ARBA00023054"/>
    </source>
</evidence>
<comment type="subcellular location">
    <subcellularLocation>
        <location evidence="2">Cell membrane</location>
        <topology evidence="2">Peripheral membrane protein</topology>
        <orientation evidence="2">Cytoplasmic side</orientation>
    </subcellularLocation>
    <subcellularLocation>
        <location evidence="3">Cytoplasm</location>
        <location evidence="3">Cell cortex</location>
    </subcellularLocation>
    <subcellularLocation>
        <location evidence="1">Cytoplasm</location>
        <location evidence="1">Cytoskeleton</location>
    </subcellularLocation>
</comment>
<dbReference type="InterPro" id="IPR042358">
    <property type="entry name" value="BFSP1"/>
</dbReference>
<dbReference type="GO" id="GO:0005886">
    <property type="term" value="C:plasma membrane"/>
    <property type="evidence" value="ECO:0007669"/>
    <property type="project" value="UniProtKB-SubCell"/>
</dbReference>
<name>A0A8C8SHA0_9SAUR</name>
<feature type="region of interest" description="Disordered" evidence="16">
    <location>
        <begin position="499"/>
        <end position="629"/>
    </location>
</feature>
<dbReference type="GO" id="GO:0005882">
    <property type="term" value="C:intermediate filament"/>
    <property type="evidence" value="ECO:0007669"/>
    <property type="project" value="UniProtKB-KW"/>
</dbReference>
<keyword evidence="5" id="KW-1003">Cell membrane</keyword>
<dbReference type="GO" id="GO:0005212">
    <property type="term" value="F:structural constituent of eye lens"/>
    <property type="evidence" value="ECO:0007669"/>
    <property type="project" value="UniProtKB-KW"/>
</dbReference>
<accession>A0A8C8SHA0</accession>
<reference evidence="18" key="1">
    <citation type="submission" date="2025-08" db="UniProtKB">
        <authorList>
            <consortium name="Ensembl"/>
        </authorList>
    </citation>
    <scope>IDENTIFICATION</scope>
</reference>
<keyword evidence="19" id="KW-1185">Reference proteome</keyword>
<dbReference type="GO" id="GO:0070307">
    <property type="term" value="P:lens fiber cell development"/>
    <property type="evidence" value="ECO:0007669"/>
    <property type="project" value="TreeGrafter"/>
</dbReference>
<keyword evidence="10" id="KW-0403">Intermediate filament</keyword>
<dbReference type="PANTHER" id="PTHR14069:SF0">
    <property type="entry name" value="FILENSIN"/>
    <property type="match status" value="1"/>
</dbReference>
<feature type="compositionally biased region" description="Basic and acidic residues" evidence="16">
    <location>
        <begin position="549"/>
        <end position="577"/>
    </location>
</feature>
<dbReference type="SUPFAM" id="SSF64593">
    <property type="entry name" value="Intermediate filament protein, coiled coil region"/>
    <property type="match status" value="1"/>
</dbReference>
<dbReference type="PROSITE" id="PS51842">
    <property type="entry name" value="IF_ROD_2"/>
    <property type="match status" value="1"/>
</dbReference>
<dbReference type="GO" id="GO:0005938">
    <property type="term" value="C:cell cortex"/>
    <property type="evidence" value="ECO:0007669"/>
    <property type="project" value="UniProtKB-SubCell"/>
</dbReference>
<dbReference type="Pfam" id="PF00038">
    <property type="entry name" value="Filament"/>
    <property type="match status" value="1"/>
</dbReference>
<evidence type="ECO:0000256" key="5">
    <source>
        <dbReference type="ARBA" id="ARBA00022475"/>
    </source>
</evidence>
<evidence type="ECO:0000256" key="12">
    <source>
        <dbReference type="ARBA" id="ARBA00023136"/>
    </source>
</evidence>
<organism evidence="18 19">
    <name type="scientific">Pelusios castaneus</name>
    <name type="common">West African mud turtle</name>
    <dbReference type="NCBI Taxonomy" id="367368"/>
    <lineage>
        <taxon>Eukaryota</taxon>
        <taxon>Metazoa</taxon>
        <taxon>Chordata</taxon>
        <taxon>Craniata</taxon>
        <taxon>Vertebrata</taxon>
        <taxon>Euteleostomi</taxon>
        <taxon>Archelosauria</taxon>
        <taxon>Testudinata</taxon>
        <taxon>Testudines</taxon>
        <taxon>Pleurodira</taxon>
        <taxon>Pelomedusidae</taxon>
        <taxon>Pelusios</taxon>
    </lineage>
</organism>
<keyword evidence="6" id="KW-0963">Cytoplasm</keyword>
<evidence type="ECO:0000256" key="9">
    <source>
        <dbReference type="ARBA" id="ARBA00022737"/>
    </source>
</evidence>
<dbReference type="FunFam" id="1.20.5.1160:FF:000009">
    <property type="entry name" value="filensin isoform X2"/>
    <property type="match status" value="1"/>
</dbReference>
<feature type="compositionally biased region" description="Basic and acidic residues" evidence="16">
    <location>
        <begin position="602"/>
        <end position="613"/>
    </location>
</feature>
<evidence type="ECO:0000256" key="13">
    <source>
        <dbReference type="ARBA" id="ARBA00023212"/>
    </source>
</evidence>
<feature type="coiled-coil region" evidence="15">
    <location>
        <begin position="90"/>
        <end position="159"/>
    </location>
</feature>
<dbReference type="Gene3D" id="1.20.5.1160">
    <property type="entry name" value="Vasodilator-stimulated phosphoprotein"/>
    <property type="match status" value="1"/>
</dbReference>
<evidence type="ECO:0000256" key="1">
    <source>
        <dbReference type="ARBA" id="ARBA00004245"/>
    </source>
</evidence>
<keyword evidence="13" id="KW-0206">Cytoskeleton</keyword>
<evidence type="ECO:0000313" key="18">
    <source>
        <dbReference type="Ensembl" id="ENSPCEP00000021706.1"/>
    </source>
</evidence>
<keyword evidence="8" id="KW-0273">Eye lens protein</keyword>
<dbReference type="Ensembl" id="ENSPCET00000022449.1">
    <property type="protein sequence ID" value="ENSPCEP00000021706.1"/>
    <property type="gene ID" value="ENSPCEG00000016672.1"/>
</dbReference>
<reference evidence="18" key="2">
    <citation type="submission" date="2025-09" db="UniProtKB">
        <authorList>
            <consortium name="Ensembl"/>
        </authorList>
    </citation>
    <scope>IDENTIFICATION</scope>
</reference>
<dbReference type="InterPro" id="IPR039008">
    <property type="entry name" value="IF_rod_dom"/>
</dbReference>
<dbReference type="AlphaFoldDB" id="A0A8C8SHA0"/>
<evidence type="ECO:0000256" key="15">
    <source>
        <dbReference type="SAM" id="Coils"/>
    </source>
</evidence>
<evidence type="ECO:0000256" key="6">
    <source>
        <dbReference type="ARBA" id="ARBA00022490"/>
    </source>
</evidence>
<evidence type="ECO:0000256" key="4">
    <source>
        <dbReference type="ARBA" id="ARBA00019025"/>
    </source>
</evidence>
<evidence type="ECO:0000259" key="17">
    <source>
        <dbReference type="PROSITE" id="PS51842"/>
    </source>
</evidence>
<dbReference type="SMART" id="SM01391">
    <property type="entry name" value="Filament"/>
    <property type="match status" value="1"/>
</dbReference>
<keyword evidence="11 15" id="KW-0175">Coiled coil</keyword>
<evidence type="ECO:0000256" key="8">
    <source>
        <dbReference type="ARBA" id="ARBA00022613"/>
    </source>
</evidence>
<keyword evidence="9" id="KW-0677">Repeat</keyword>
<dbReference type="Proteomes" id="UP000694393">
    <property type="component" value="Unplaced"/>
</dbReference>
<proteinExistence type="predicted"/>
<evidence type="ECO:0000256" key="3">
    <source>
        <dbReference type="ARBA" id="ARBA00004544"/>
    </source>
</evidence>